<sequence>MTKRNVVLPEELILRIISYVNLPMPLYHQLSSLSLNGSHTNTANRLAAHPLLAISMVCRSWNRLANDILWRKVTLTEHSLTPFVRSVLVSAQFDLNRRLKQGAISTQNHAEVISVITERLNAIESFEMLDSPPSDPYTAYQFSRVATDAPISGFDADTASLNQDELETLQTATIINFLTPQSQSHVNVLLQHRQQLAKSREIRRAPPLKMLPYGNGPLIRKLDIPSWGQNLSLVPLVMEFLPNWSSVAFMHPPHGEEHIPTLRPTLIQSLRPILSQLEAITVEDVDEDCWIPLLRAISDNCSNIRHLSLEAISEKEQYASNVGLVYLFESVPKLEYIRMDGVPVGHMHFTPFGGDLDIKALPIVCPNLRAITLDYCDVTMKSVYTLWNECKNLEFLGLAGLSQAPEIQQSLLPKPKLKILRFVDCDVSDALLEDVARNAPNLEMLRVVFEDSESLKTLDVTEGISDAMLFAIGKHCLHLRILAISVCRRMTSAGLICILRSPSVTILDFHKTPDSNTGMLTDSFFYAIAPFLLRIKTLNLFGQAALSETMFISILQQGLLSSLESLCVNSTNMAKAFLDALANDACPRIQRLSIVDCKYIGQADLIAFLSNIQSRSPRPLQRLYSIYTYIQTHPIYPTSPTSHALETTAETVVSNQDGIPLELDLQAMDESRNSDPPTTTLDNACDISARTHSIESDQVFTQHEVDTVLETHRLIRNADVWFTDEHLDIFSLWLQAVSDGGCST</sequence>
<dbReference type="PANTHER" id="PTHR13318">
    <property type="entry name" value="PARTNER OF PAIRED, ISOFORM B-RELATED"/>
    <property type="match status" value="1"/>
</dbReference>
<organism evidence="2 3">
    <name type="scientific">Batrachochytrium dendrobatidis (strain JEL423)</name>
    <dbReference type="NCBI Taxonomy" id="403673"/>
    <lineage>
        <taxon>Eukaryota</taxon>
        <taxon>Fungi</taxon>
        <taxon>Fungi incertae sedis</taxon>
        <taxon>Chytridiomycota</taxon>
        <taxon>Chytridiomycota incertae sedis</taxon>
        <taxon>Chytridiomycetes</taxon>
        <taxon>Rhizophydiales</taxon>
        <taxon>Rhizophydiales incertae sedis</taxon>
        <taxon>Batrachochytrium</taxon>
    </lineage>
</organism>
<dbReference type="Proteomes" id="UP000077115">
    <property type="component" value="Unassembled WGS sequence"/>
</dbReference>
<protein>
    <recommendedName>
        <fullName evidence="1">F-box domain-containing protein</fullName>
    </recommendedName>
</protein>
<dbReference type="InterPro" id="IPR006553">
    <property type="entry name" value="Leu-rich_rpt_Cys-con_subtyp"/>
</dbReference>
<dbReference type="VEuPathDB" id="FungiDB:BDEG_20433"/>
<dbReference type="InterPro" id="IPR001810">
    <property type="entry name" value="F-box_dom"/>
</dbReference>
<gene>
    <name evidence="2" type="ORF">BDEG_20433</name>
</gene>
<dbReference type="Gene3D" id="1.20.1280.50">
    <property type="match status" value="1"/>
</dbReference>
<dbReference type="SMART" id="SM00367">
    <property type="entry name" value="LRR_CC"/>
    <property type="match status" value="4"/>
</dbReference>
<reference evidence="2 3" key="2">
    <citation type="submission" date="2016-05" db="EMBL/GenBank/DDBJ databases">
        <title>Lineage-specific infection strategies underlie the spectrum of fungal disease in amphibians.</title>
        <authorList>
            <person name="Cuomo C.A."/>
            <person name="Farrer R.A."/>
            <person name="James T."/>
            <person name="Longcore J."/>
            <person name="Birren B."/>
        </authorList>
    </citation>
    <scope>NUCLEOTIDE SEQUENCE [LARGE SCALE GENOMIC DNA]</scope>
    <source>
        <strain evidence="2 3">JEL423</strain>
    </source>
</reference>
<dbReference type="GO" id="GO:0019005">
    <property type="term" value="C:SCF ubiquitin ligase complex"/>
    <property type="evidence" value="ECO:0007669"/>
    <property type="project" value="TreeGrafter"/>
</dbReference>
<dbReference type="SUPFAM" id="SSF81383">
    <property type="entry name" value="F-box domain"/>
    <property type="match status" value="1"/>
</dbReference>
<dbReference type="InterPro" id="IPR032675">
    <property type="entry name" value="LRR_dom_sf"/>
</dbReference>
<name>A0A177W804_BATDL</name>
<dbReference type="SUPFAM" id="SSF52047">
    <property type="entry name" value="RNI-like"/>
    <property type="match status" value="1"/>
</dbReference>
<dbReference type="STRING" id="403673.A0A177W804"/>
<dbReference type="Gene3D" id="3.80.10.10">
    <property type="entry name" value="Ribonuclease Inhibitor"/>
    <property type="match status" value="2"/>
</dbReference>
<feature type="domain" description="F-box" evidence="1">
    <location>
        <begin position="8"/>
        <end position="75"/>
    </location>
</feature>
<dbReference type="Pfam" id="PF12937">
    <property type="entry name" value="F-box-like"/>
    <property type="match status" value="1"/>
</dbReference>
<dbReference type="GO" id="GO:0031146">
    <property type="term" value="P:SCF-dependent proteasomal ubiquitin-dependent protein catabolic process"/>
    <property type="evidence" value="ECO:0007669"/>
    <property type="project" value="TreeGrafter"/>
</dbReference>
<evidence type="ECO:0000313" key="2">
    <source>
        <dbReference type="EMBL" id="OAJ36237.1"/>
    </source>
</evidence>
<reference evidence="2 3" key="1">
    <citation type="submission" date="2006-10" db="EMBL/GenBank/DDBJ databases">
        <title>The Genome Sequence of Batrachochytrium dendrobatidis JEL423.</title>
        <authorList>
            <consortium name="The Broad Institute Genome Sequencing Platform"/>
            <person name="Birren B."/>
            <person name="Lander E."/>
            <person name="Galagan J."/>
            <person name="Cuomo C."/>
            <person name="Devon K."/>
            <person name="Jaffe D."/>
            <person name="Butler J."/>
            <person name="Alvarez P."/>
            <person name="Gnerre S."/>
            <person name="Grabherr M."/>
            <person name="Kleber M."/>
            <person name="Mauceli E."/>
            <person name="Brockman W."/>
            <person name="Young S."/>
            <person name="LaButti K."/>
            <person name="Sykes S."/>
            <person name="DeCaprio D."/>
            <person name="Crawford M."/>
            <person name="Koehrsen M."/>
            <person name="Engels R."/>
            <person name="Montgomery P."/>
            <person name="Pearson M."/>
            <person name="Howarth C."/>
            <person name="Larson L."/>
            <person name="White J."/>
            <person name="O'Leary S."/>
            <person name="Kodira C."/>
            <person name="Zeng Q."/>
            <person name="Yandava C."/>
            <person name="Alvarado L."/>
            <person name="Longcore J."/>
            <person name="James T."/>
        </authorList>
    </citation>
    <scope>NUCLEOTIDE SEQUENCE [LARGE SCALE GENOMIC DNA]</scope>
    <source>
        <strain evidence="2 3">JEL423</strain>
    </source>
</reference>
<dbReference type="EMBL" id="DS022300">
    <property type="protein sequence ID" value="OAJ36237.1"/>
    <property type="molecule type" value="Genomic_DNA"/>
</dbReference>
<proteinExistence type="predicted"/>
<accession>A0A177W804</accession>
<dbReference type="AlphaFoldDB" id="A0A177W804"/>
<evidence type="ECO:0000313" key="3">
    <source>
        <dbReference type="Proteomes" id="UP000077115"/>
    </source>
</evidence>
<dbReference type="InterPro" id="IPR036047">
    <property type="entry name" value="F-box-like_dom_sf"/>
</dbReference>
<dbReference type="OrthoDB" id="10257471at2759"/>
<evidence type="ECO:0000259" key="1">
    <source>
        <dbReference type="Pfam" id="PF12937"/>
    </source>
</evidence>